<dbReference type="OrthoDB" id="1919336at2759"/>
<feature type="region of interest" description="Disordered" evidence="1">
    <location>
        <begin position="61"/>
        <end position="128"/>
    </location>
</feature>
<dbReference type="Proteomes" id="UP001163046">
    <property type="component" value="Unassembled WGS sequence"/>
</dbReference>
<keyword evidence="3" id="KW-0378">Hydrolase</keyword>
<dbReference type="InterPro" id="IPR013761">
    <property type="entry name" value="SAM/pointed_sf"/>
</dbReference>
<proteinExistence type="predicted"/>
<dbReference type="Gene3D" id="1.10.150.50">
    <property type="entry name" value="Transcription Factor, Ets-1"/>
    <property type="match status" value="1"/>
</dbReference>
<dbReference type="InterPro" id="IPR001660">
    <property type="entry name" value="SAM"/>
</dbReference>
<sequence>MVNVIPQTYDGIILSHLGEKTGEIMIEMHVKLPDNNNMETPPHSFDLISIGYLEDVTRRGSVRSPQVPHRKSFVPQRDSLTLPEKTVNRTEENPPAIPKRHSASQPDTAKGSRDPPPPLPAKTSKPRTVEEMMRRIGFSQYTNSLLAYGWDDLEFLGDLTEDDLSEAGVPIDHHRMILAAIKRFAH</sequence>
<comment type="caution">
    <text evidence="3">The sequence shown here is derived from an EMBL/GenBank/DDBJ whole genome shotgun (WGS) entry which is preliminary data.</text>
</comment>
<feature type="domain" description="SAM" evidence="2">
    <location>
        <begin position="124"/>
        <end position="178"/>
    </location>
</feature>
<reference evidence="3" key="1">
    <citation type="submission" date="2023-01" db="EMBL/GenBank/DDBJ databases">
        <title>Genome assembly of the deep-sea coral Lophelia pertusa.</title>
        <authorList>
            <person name="Herrera S."/>
            <person name="Cordes E."/>
        </authorList>
    </citation>
    <scope>NUCLEOTIDE SEQUENCE</scope>
    <source>
        <strain evidence="3">USNM1676648</strain>
        <tissue evidence="3">Polyp</tissue>
    </source>
</reference>
<dbReference type="EC" id="3.1.3.86" evidence="3"/>
<evidence type="ECO:0000313" key="4">
    <source>
        <dbReference type="Proteomes" id="UP001163046"/>
    </source>
</evidence>
<evidence type="ECO:0000259" key="2">
    <source>
        <dbReference type="PROSITE" id="PS50105"/>
    </source>
</evidence>
<dbReference type="AlphaFoldDB" id="A0A9X0D0N4"/>
<evidence type="ECO:0000256" key="1">
    <source>
        <dbReference type="SAM" id="MobiDB-lite"/>
    </source>
</evidence>
<gene>
    <name evidence="3" type="primary">INPPL1</name>
    <name evidence="3" type="ORF">OS493_001537</name>
</gene>
<accession>A0A9X0D0N4</accession>
<dbReference type="Pfam" id="PF00536">
    <property type="entry name" value="SAM_1"/>
    <property type="match status" value="1"/>
</dbReference>
<organism evidence="3 4">
    <name type="scientific">Desmophyllum pertusum</name>
    <dbReference type="NCBI Taxonomy" id="174260"/>
    <lineage>
        <taxon>Eukaryota</taxon>
        <taxon>Metazoa</taxon>
        <taxon>Cnidaria</taxon>
        <taxon>Anthozoa</taxon>
        <taxon>Hexacorallia</taxon>
        <taxon>Scleractinia</taxon>
        <taxon>Caryophylliina</taxon>
        <taxon>Caryophylliidae</taxon>
        <taxon>Desmophyllum</taxon>
    </lineage>
</organism>
<evidence type="ECO:0000313" key="3">
    <source>
        <dbReference type="EMBL" id="KAJ7381403.1"/>
    </source>
</evidence>
<name>A0A9X0D0N4_9CNID</name>
<dbReference type="PROSITE" id="PS50105">
    <property type="entry name" value="SAM_DOMAIN"/>
    <property type="match status" value="1"/>
</dbReference>
<keyword evidence="4" id="KW-1185">Reference proteome</keyword>
<protein>
    <submittedName>
        <fullName evidence="3">Inositol polyphosphate phosphatase-like 1a</fullName>
        <ecNumber evidence="3">3.1.3.86</ecNumber>
    </submittedName>
</protein>
<dbReference type="GO" id="GO:0034485">
    <property type="term" value="F:phosphatidylinositol-3,4,5-trisphosphate 5-phosphatase activity"/>
    <property type="evidence" value="ECO:0007669"/>
    <property type="project" value="UniProtKB-EC"/>
</dbReference>
<dbReference type="EMBL" id="MU826350">
    <property type="protein sequence ID" value="KAJ7381403.1"/>
    <property type="molecule type" value="Genomic_DNA"/>
</dbReference>
<dbReference type="SUPFAM" id="SSF47769">
    <property type="entry name" value="SAM/Pointed domain"/>
    <property type="match status" value="1"/>
</dbReference>
<dbReference type="SMART" id="SM00454">
    <property type="entry name" value="SAM"/>
    <property type="match status" value="1"/>
</dbReference>